<keyword evidence="3 5" id="KW-1133">Transmembrane helix</keyword>
<dbReference type="GO" id="GO:0022857">
    <property type="term" value="F:transmembrane transporter activity"/>
    <property type="evidence" value="ECO:0007669"/>
    <property type="project" value="InterPro"/>
</dbReference>
<dbReference type="EMBL" id="QWLB01000007">
    <property type="protein sequence ID" value="RIH93271.1"/>
    <property type="molecule type" value="Genomic_DNA"/>
</dbReference>
<evidence type="ECO:0000259" key="6">
    <source>
        <dbReference type="PROSITE" id="PS50850"/>
    </source>
</evidence>
<feature type="transmembrane region" description="Helical" evidence="5">
    <location>
        <begin position="144"/>
        <end position="164"/>
    </location>
</feature>
<evidence type="ECO:0000256" key="4">
    <source>
        <dbReference type="ARBA" id="ARBA00023136"/>
    </source>
</evidence>
<keyword evidence="2 5" id="KW-0812">Transmembrane</keyword>
<comment type="subcellular location">
    <subcellularLocation>
        <location evidence="1">Membrane</location>
        <topology evidence="1">Multi-pass membrane protein</topology>
    </subcellularLocation>
</comment>
<keyword evidence="8" id="KW-1185">Reference proteome</keyword>
<dbReference type="InterPro" id="IPR005829">
    <property type="entry name" value="Sugar_transporter_CS"/>
</dbReference>
<feature type="transmembrane region" description="Helical" evidence="5">
    <location>
        <begin position="291"/>
        <end position="308"/>
    </location>
</feature>
<organism evidence="7 8">
    <name type="scientific">Meiothermus granaticius NBRC 107808</name>
    <dbReference type="NCBI Taxonomy" id="1227551"/>
    <lineage>
        <taxon>Bacteria</taxon>
        <taxon>Thermotogati</taxon>
        <taxon>Deinococcota</taxon>
        <taxon>Deinococci</taxon>
        <taxon>Thermales</taxon>
        <taxon>Thermaceae</taxon>
        <taxon>Meiothermus</taxon>
    </lineage>
</organism>
<gene>
    <name evidence="7" type="ORF">Mgrana_00714</name>
</gene>
<comment type="caution">
    <text evidence="7">The sequence shown here is derived from an EMBL/GenBank/DDBJ whole genome shotgun (WGS) entry which is preliminary data.</text>
</comment>
<proteinExistence type="predicted"/>
<dbReference type="Proteomes" id="UP000266178">
    <property type="component" value="Unassembled WGS sequence"/>
</dbReference>
<feature type="transmembrane region" description="Helical" evidence="5">
    <location>
        <begin position="171"/>
        <end position="189"/>
    </location>
</feature>
<evidence type="ECO:0000256" key="5">
    <source>
        <dbReference type="SAM" id="Phobius"/>
    </source>
</evidence>
<feature type="transmembrane region" description="Helical" evidence="5">
    <location>
        <begin position="314"/>
        <end position="341"/>
    </location>
</feature>
<dbReference type="GO" id="GO:0016020">
    <property type="term" value="C:membrane"/>
    <property type="evidence" value="ECO:0007669"/>
    <property type="project" value="UniProtKB-SubCell"/>
</dbReference>
<dbReference type="AlphaFoldDB" id="A0A399FEB3"/>
<sequence>MTTTRPARRLARFFPLSAYWFGFSFHWFLLLPILMPADVERFVGEANKGAYLGWLAGTLALVPLLLPPFVGAWSDRVGRRMPFLLGGTAVNIVGLLVMLWAPGYWVYAAGYLLVQLGNSVASSPYTALIPDVVPREERGAASGAMGFFQLTSQIAGGVAAFALGGNREGQFLVIILVLALVTFITVHYVPEPGIRRDPGQPLNPRAYFQPAYYNFRWVFLTRAFVESGRFAVQPFLLFYLRDVIGTFQLGPLKIPNAGLALAAILMLLSVTAAATAIVAGRFSDRAGKKPVIYAAGALTAAGALGFALTHSFALAVLIALVFGLGYGAYISVDWALATSVLPDETKHARDMGVWHIALVFPQLFQGIFGQILDAGNRALPNGGYPILFTVAIVFFVLGTVFVSRVRGVR</sequence>
<evidence type="ECO:0000256" key="2">
    <source>
        <dbReference type="ARBA" id="ARBA00022692"/>
    </source>
</evidence>
<feature type="transmembrane region" description="Helical" evidence="5">
    <location>
        <begin position="51"/>
        <end position="71"/>
    </location>
</feature>
<evidence type="ECO:0000313" key="7">
    <source>
        <dbReference type="EMBL" id="RIH93271.1"/>
    </source>
</evidence>
<feature type="transmembrane region" description="Helical" evidence="5">
    <location>
        <begin position="12"/>
        <end position="31"/>
    </location>
</feature>
<dbReference type="InterPro" id="IPR011701">
    <property type="entry name" value="MFS"/>
</dbReference>
<keyword evidence="4 5" id="KW-0472">Membrane</keyword>
<feature type="domain" description="Major facilitator superfamily (MFS) profile" evidence="6">
    <location>
        <begin position="10"/>
        <end position="409"/>
    </location>
</feature>
<accession>A0A399FEB3</accession>
<feature type="transmembrane region" description="Helical" evidence="5">
    <location>
        <begin position="384"/>
        <end position="403"/>
    </location>
</feature>
<evidence type="ECO:0000313" key="8">
    <source>
        <dbReference type="Proteomes" id="UP000266178"/>
    </source>
</evidence>
<dbReference type="Gene3D" id="1.20.1250.20">
    <property type="entry name" value="MFS general substrate transporter like domains"/>
    <property type="match status" value="2"/>
</dbReference>
<dbReference type="PROSITE" id="PS00216">
    <property type="entry name" value="SUGAR_TRANSPORT_1"/>
    <property type="match status" value="1"/>
</dbReference>
<dbReference type="PANTHER" id="PTHR23528:SF1">
    <property type="entry name" value="MAJOR FACILITATOR SUPERFAMILY (MFS) PROFILE DOMAIN-CONTAINING PROTEIN"/>
    <property type="match status" value="1"/>
</dbReference>
<feature type="transmembrane region" description="Helical" evidence="5">
    <location>
        <begin position="353"/>
        <end position="372"/>
    </location>
</feature>
<dbReference type="Pfam" id="PF07690">
    <property type="entry name" value="MFS_1"/>
    <property type="match status" value="1"/>
</dbReference>
<name>A0A399FEB3_9DEIN</name>
<dbReference type="InterPro" id="IPR036259">
    <property type="entry name" value="MFS_trans_sf"/>
</dbReference>
<evidence type="ECO:0000256" key="3">
    <source>
        <dbReference type="ARBA" id="ARBA00022989"/>
    </source>
</evidence>
<dbReference type="PANTHER" id="PTHR23528">
    <property type="match status" value="1"/>
</dbReference>
<protein>
    <submittedName>
        <fullName evidence="7">Multidrug resistance protein</fullName>
    </submittedName>
</protein>
<feature type="transmembrane region" description="Helical" evidence="5">
    <location>
        <begin position="257"/>
        <end position="279"/>
    </location>
</feature>
<dbReference type="PROSITE" id="PS50850">
    <property type="entry name" value="MFS"/>
    <property type="match status" value="1"/>
</dbReference>
<dbReference type="OrthoDB" id="7584869at2"/>
<reference evidence="7 8" key="1">
    <citation type="submission" date="2018-08" db="EMBL/GenBank/DDBJ databases">
        <title>Meiothermus granaticius genome AF-68 sequencing project.</title>
        <authorList>
            <person name="Da Costa M.S."/>
            <person name="Albuquerque L."/>
            <person name="Raposo P."/>
            <person name="Froufe H.J.C."/>
            <person name="Barroso C.S."/>
            <person name="Egas C."/>
        </authorList>
    </citation>
    <scope>NUCLEOTIDE SEQUENCE [LARGE SCALE GENOMIC DNA]</scope>
    <source>
        <strain evidence="7 8">AF-68</strain>
    </source>
</reference>
<feature type="transmembrane region" description="Helical" evidence="5">
    <location>
        <begin position="83"/>
        <end position="107"/>
    </location>
</feature>
<dbReference type="SUPFAM" id="SSF103473">
    <property type="entry name" value="MFS general substrate transporter"/>
    <property type="match status" value="1"/>
</dbReference>
<evidence type="ECO:0000256" key="1">
    <source>
        <dbReference type="ARBA" id="ARBA00004141"/>
    </source>
</evidence>
<dbReference type="InterPro" id="IPR020846">
    <property type="entry name" value="MFS_dom"/>
</dbReference>
<dbReference type="RefSeq" id="WP_119356237.1">
    <property type="nucleotide sequence ID" value="NZ_BJXM01000002.1"/>
</dbReference>